<comment type="caution">
    <text evidence="2">The sequence shown here is derived from an EMBL/GenBank/DDBJ whole genome shotgun (WGS) entry which is preliminary data.</text>
</comment>
<keyword evidence="3" id="KW-1185">Reference proteome</keyword>
<dbReference type="RefSeq" id="WP_134763564.1">
    <property type="nucleotide sequence ID" value="NZ_SOZD01000006.1"/>
</dbReference>
<feature type="signal peptide" evidence="1">
    <location>
        <begin position="1"/>
        <end position="19"/>
    </location>
</feature>
<keyword evidence="1" id="KW-0732">Signal</keyword>
<dbReference type="Proteomes" id="UP000298179">
    <property type="component" value="Unassembled WGS sequence"/>
</dbReference>
<evidence type="ECO:0000313" key="2">
    <source>
        <dbReference type="EMBL" id="TFF19883.1"/>
    </source>
</evidence>
<evidence type="ECO:0000256" key="1">
    <source>
        <dbReference type="SAM" id="SignalP"/>
    </source>
</evidence>
<name>A0A4Y8RF84_9HYPH</name>
<dbReference type="OrthoDB" id="7864285at2"/>
<sequence>MSRLLFAVVLLALNTPASAYVSSAGDEYDLTCNADGYSLRSKDPISRVVQRGGSARTIAERETLSLGRSCDAHLKAYGKGEWCWANGGFVATFGDEKVGFPRQELSCLVPMDYESNCRC</sequence>
<feature type="chain" id="PRO_5021352272" evidence="1">
    <location>
        <begin position="20"/>
        <end position="119"/>
    </location>
</feature>
<evidence type="ECO:0000313" key="3">
    <source>
        <dbReference type="Proteomes" id="UP000298179"/>
    </source>
</evidence>
<dbReference type="EMBL" id="SOZD01000006">
    <property type="protein sequence ID" value="TFF19883.1"/>
    <property type="molecule type" value="Genomic_DNA"/>
</dbReference>
<proteinExistence type="predicted"/>
<accession>A0A4Y8RF84</accession>
<protein>
    <submittedName>
        <fullName evidence="2">Uncharacterized protein</fullName>
    </submittedName>
</protein>
<gene>
    <name evidence="2" type="ORF">E3C22_19670</name>
</gene>
<dbReference type="AlphaFoldDB" id="A0A4Y8RF84"/>
<organism evidence="2 3">
    <name type="scientific">Jiella endophytica</name>
    <dbReference type="NCBI Taxonomy" id="2558362"/>
    <lineage>
        <taxon>Bacteria</taxon>
        <taxon>Pseudomonadati</taxon>
        <taxon>Pseudomonadota</taxon>
        <taxon>Alphaproteobacteria</taxon>
        <taxon>Hyphomicrobiales</taxon>
        <taxon>Aurantimonadaceae</taxon>
        <taxon>Jiella</taxon>
    </lineage>
</organism>
<reference evidence="2 3" key="1">
    <citation type="submission" date="2019-03" db="EMBL/GenBank/DDBJ databases">
        <title>Jiella endophytica sp. nov., a novel endophytic bacterium isolated from root of Ficus microcarpa Linn. f.</title>
        <authorList>
            <person name="Tuo L."/>
        </authorList>
    </citation>
    <scope>NUCLEOTIDE SEQUENCE [LARGE SCALE GENOMIC DNA]</scope>
    <source>
        <strain evidence="2 3">CBS5Q-3</strain>
    </source>
</reference>